<gene>
    <name evidence="1" type="ORF">Bhyg_06901</name>
</gene>
<evidence type="ECO:0000313" key="2">
    <source>
        <dbReference type="Proteomes" id="UP001151699"/>
    </source>
</evidence>
<dbReference type="EMBL" id="WJQU01000002">
    <property type="protein sequence ID" value="KAJ6641956.1"/>
    <property type="molecule type" value="Genomic_DNA"/>
</dbReference>
<comment type="caution">
    <text evidence="1">The sequence shown here is derived from an EMBL/GenBank/DDBJ whole genome shotgun (WGS) entry which is preliminary data.</text>
</comment>
<proteinExistence type="predicted"/>
<protein>
    <submittedName>
        <fullName evidence="1">Uncharacterized protein</fullName>
    </submittedName>
</protein>
<name>A0A9Q0N262_9DIPT</name>
<accession>A0A9Q0N262</accession>
<organism evidence="1 2">
    <name type="scientific">Pseudolycoriella hygida</name>
    <dbReference type="NCBI Taxonomy" id="35572"/>
    <lineage>
        <taxon>Eukaryota</taxon>
        <taxon>Metazoa</taxon>
        <taxon>Ecdysozoa</taxon>
        <taxon>Arthropoda</taxon>
        <taxon>Hexapoda</taxon>
        <taxon>Insecta</taxon>
        <taxon>Pterygota</taxon>
        <taxon>Neoptera</taxon>
        <taxon>Endopterygota</taxon>
        <taxon>Diptera</taxon>
        <taxon>Nematocera</taxon>
        <taxon>Sciaroidea</taxon>
        <taxon>Sciaridae</taxon>
        <taxon>Pseudolycoriella</taxon>
    </lineage>
</organism>
<dbReference type="AlphaFoldDB" id="A0A9Q0N262"/>
<sequence length="61" mass="6724">MQSLKGISYQAKKSAEEWIAIDVTSPSTAQLANGVLCRISNNRTFLLLLKAEGDKNSIQRD</sequence>
<reference evidence="1" key="1">
    <citation type="submission" date="2022-07" db="EMBL/GenBank/DDBJ databases">
        <authorList>
            <person name="Trinca V."/>
            <person name="Uliana J.V.C."/>
            <person name="Torres T.T."/>
            <person name="Ward R.J."/>
            <person name="Monesi N."/>
        </authorList>
    </citation>
    <scope>NUCLEOTIDE SEQUENCE</scope>
    <source>
        <strain evidence="1">HSMRA1968</strain>
        <tissue evidence="1">Whole embryos</tissue>
    </source>
</reference>
<keyword evidence="2" id="KW-1185">Reference proteome</keyword>
<dbReference type="Proteomes" id="UP001151699">
    <property type="component" value="Chromosome B"/>
</dbReference>
<evidence type="ECO:0000313" key="1">
    <source>
        <dbReference type="EMBL" id="KAJ6641956.1"/>
    </source>
</evidence>